<dbReference type="STRING" id="871651.SAMN05421688_2038"/>
<dbReference type="Pfam" id="PF07969">
    <property type="entry name" value="Amidohydro_3"/>
    <property type="match status" value="1"/>
</dbReference>
<name>A0A1I0X9X9_9RHOB</name>
<keyword evidence="2" id="KW-0378">Hydrolase</keyword>
<dbReference type="OrthoDB" id="9785413at2"/>
<dbReference type="SUPFAM" id="SSF51556">
    <property type="entry name" value="Metallo-dependent hydrolases"/>
    <property type="match status" value="1"/>
</dbReference>
<sequence length="377" mass="39957">MESLTFHITGAQILRPEGWTDAPLGVAEGICTDVRAGRALDLAGFRVVPGIVDAHGDGFERHLARRRGAMLDMEEGVRACAGELAANGITTAMLAQFYSWEGGMRSPEFARQVIAAVAGANPCVVPDLHVQLRFETHMLGDYEAVKTLVAEAGIRHLVFNDHLPHDHLDRGKRPPRLTGTALKSGRNPEAHLALMQALHDASGDVPGAVAHLAADLRGVTLGSHDDRSAQDREFWRGVGAHLSEFPETREAAEAARAGGDAIVLGAPNVTRGGSHNGNVSAEELAHAGLCDALASDYHYPSPRRAALKLVAQGMEFGEAWALISSGPARILGFDDRGEIVPGKRADLVMLDEGGQVAACFCAGRLGFMAGPVAARLF</sequence>
<evidence type="ECO:0000313" key="4">
    <source>
        <dbReference type="EMBL" id="SFA97842.1"/>
    </source>
</evidence>
<dbReference type="AlphaFoldDB" id="A0A1I0X9X9"/>
<gene>
    <name evidence="4" type="ORF">SAMN05421688_2038</name>
</gene>
<evidence type="ECO:0000256" key="2">
    <source>
        <dbReference type="ARBA" id="ARBA00022801"/>
    </source>
</evidence>
<evidence type="ECO:0000256" key="1">
    <source>
        <dbReference type="ARBA" id="ARBA00010716"/>
    </source>
</evidence>
<dbReference type="InterPro" id="IPR013108">
    <property type="entry name" value="Amidohydro_3"/>
</dbReference>
<proteinExistence type="inferred from homology"/>
<dbReference type="PIRSF" id="PIRSF038971">
    <property type="entry name" value="PhnM"/>
    <property type="match status" value="1"/>
</dbReference>
<dbReference type="EMBL" id="FOJU01000003">
    <property type="protein sequence ID" value="SFA97842.1"/>
    <property type="molecule type" value="Genomic_DNA"/>
</dbReference>
<dbReference type="InterPro" id="IPR012696">
    <property type="entry name" value="PhnM"/>
</dbReference>
<dbReference type="SUPFAM" id="SSF51338">
    <property type="entry name" value="Composite domain of metallo-dependent hydrolases"/>
    <property type="match status" value="1"/>
</dbReference>
<dbReference type="PANTHER" id="PTHR11113">
    <property type="entry name" value="N-ACETYLGLUCOSAMINE-6-PHOSPHATE DEACETYLASE"/>
    <property type="match status" value="1"/>
</dbReference>
<protein>
    <submittedName>
        <fullName evidence="4">Alpha-D-ribose 1-methylphosphonate 5-triphosphate diphosphatase</fullName>
    </submittedName>
</protein>
<dbReference type="GO" id="GO:0006046">
    <property type="term" value="P:N-acetylglucosamine catabolic process"/>
    <property type="evidence" value="ECO:0007669"/>
    <property type="project" value="TreeGrafter"/>
</dbReference>
<comment type="similarity">
    <text evidence="1">Belongs to the metallo-dependent hydrolases superfamily. NagA family.</text>
</comment>
<feature type="domain" description="Amidohydrolase 3" evidence="3">
    <location>
        <begin position="310"/>
        <end position="352"/>
    </location>
</feature>
<dbReference type="GO" id="GO:0008448">
    <property type="term" value="F:N-acetylglucosamine-6-phosphate deacetylase activity"/>
    <property type="evidence" value="ECO:0007669"/>
    <property type="project" value="TreeGrafter"/>
</dbReference>
<dbReference type="PANTHER" id="PTHR11113:SF14">
    <property type="entry name" value="N-ACETYLGLUCOSAMINE-6-PHOSPHATE DEACETYLASE"/>
    <property type="match status" value="1"/>
</dbReference>
<dbReference type="InterPro" id="IPR011059">
    <property type="entry name" value="Metal-dep_hydrolase_composite"/>
</dbReference>
<keyword evidence="5" id="KW-1185">Reference proteome</keyword>
<dbReference type="RefSeq" id="WP_092064062.1">
    <property type="nucleotide sequence ID" value="NZ_FOJU01000003.1"/>
</dbReference>
<evidence type="ECO:0000313" key="5">
    <source>
        <dbReference type="Proteomes" id="UP000198796"/>
    </source>
</evidence>
<evidence type="ECO:0000259" key="3">
    <source>
        <dbReference type="Pfam" id="PF07969"/>
    </source>
</evidence>
<reference evidence="4 5" key="1">
    <citation type="submission" date="2016-10" db="EMBL/GenBank/DDBJ databases">
        <authorList>
            <person name="de Groot N.N."/>
        </authorList>
    </citation>
    <scope>NUCLEOTIDE SEQUENCE [LARGE SCALE GENOMIC DNA]</scope>
    <source>
        <strain evidence="4 5">DSM 29316</strain>
    </source>
</reference>
<dbReference type="Proteomes" id="UP000198796">
    <property type="component" value="Unassembled WGS sequence"/>
</dbReference>
<accession>A0A1I0X9X9</accession>
<dbReference type="NCBIfam" id="NF011987">
    <property type="entry name" value="PRK15446.2-3"/>
    <property type="match status" value="1"/>
</dbReference>
<dbReference type="GO" id="GO:0019700">
    <property type="term" value="P:organic phosphonate catabolic process"/>
    <property type="evidence" value="ECO:0007669"/>
    <property type="project" value="InterPro"/>
</dbReference>
<dbReference type="Gene3D" id="3.20.20.140">
    <property type="entry name" value="Metal-dependent hydrolases"/>
    <property type="match status" value="1"/>
</dbReference>
<dbReference type="InterPro" id="IPR032466">
    <property type="entry name" value="Metal_Hydrolase"/>
</dbReference>
<organism evidence="4 5">
    <name type="scientific">Poseidonocella pacifica</name>
    <dbReference type="NCBI Taxonomy" id="871651"/>
    <lineage>
        <taxon>Bacteria</taxon>
        <taxon>Pseudomonadati</taxon>
        <taxon>Pseudomonadota</taxon>
        <taxon>Alphaproteobacteria</taxon>
        <taxon>Rhodobacterales</taxon>
        <taxon>Roseobacteraceae</taxon>
        <taxon>Poseidonocella</taxon>
    </lineage>
</organism>